<gene>
    <name evidence="2" type="ORF">LCGC14_1758360</name>
</gene>
<protein>
    <recommendedName>
        <fullName evidence="1">Peptidase S11 D-alanyl-D-alanine carboxypeptidase A N-terminal domain-containing protein</fullName>
    </recommendedName>
</protein>
<comment type="caution">
    <text evidence="2">The sequence shown here is derived from an EMBL/GenBank/DDBJ whole genome shotgun (WGS) entry which is preliminary data.</text>
</comment>
<dbReference type="PANTHER" id="PTHR21581">
    <property type="entry name" value="D-ALANYL-D-ALANINE CARBOXYPEPTIDASE"/>
    <property type="match status" value="1"/>
</dbReference>
<reference evidence="2" key="1">
    <citation type="journal article" date="2015" name="Nature">
        <title>Complex archaea that bridge the gap between prokaryotes and eukaryotes.</title>
        <authorList>
            <person name="Spang A."/>
            <person name="Saw J.H."/>
            <person name="Jorgensen S.L."/>
            <person name="Zaremba-Niedzwiedzka K."/>
            <person name="Martijn J."/>
            <person name="Lind A.E."/>
            <person name="van Eijk R."/>
            <person name="Schleper C."/>
            <person name="Guy L."/>
            <person name="Ettema T.J."/>
        </authorList>
    </citation>
    <scope>NUCLEOTIDE SEQUENCE</scope>
</reference>
<feature type="domain" description="Peptidase S11 D-alanyl-D-alanine carboxypeptidase A N-terminal" evidence="1">
    <location>
        <begin position="21"/>
        <end position="271"/>
    </location>
</feature>
<dbReference type="SUPFAM" id="SSF56601">
    <property type="entry name" value="beta-lactamase/transpeptidase-like"/>
    <property type="match status" value="1"/>
</dbReference>
<evidence type="ECO:0000259" key="1">
    <source>
        <dbReference type="Pfam" id="PF00768"/>
    </source>
</evidence>
<accession>A0A0F9HP34</accession>
<dbReference type="InterPro" id="IPR012338">
    <property type="entry name" value="Beta-lactam/transpept-like"/>
</dbReference>
<dbReference type="PANTHER" id="PTHR21581:SF6">
    <property type="entry name" value="TRAFFICKING PROTEIN PARTICLE COMPLEX SUBUNIT 12"/>
    <property type="match status" value="1"/>
</dbReference>
<organism evidence="2">
    <name type="scientific">marine sediment metagenome</name>
    <dbReference type="NCBI Taxonomy" id="412755"/>
    <lineage>
        <taxon>unclassified sequences</taxon>
        <taxon>metagenomes</taxon>
        <taxon>ecological metagenomes</taxon>
    </lineage>
</organism>
<evidence type="ECO:0000313" key="2">
    <source>
        <dbReference type="EMBL" id="KKM05017.1"/>
    </source>
</evidence>
<name>A0A0F9HP34_9ZZZZ</name>
<sequence>MIKAFIVFCVFVSILHSKPLELDINAKNAILINAENGAILFEKEAYKKVYPASLTKVFTTWYILENYKDKLSKTIKASKSALEIVPPEKKITSNYLLKPYILETDGAGFDIVKEEVLTLDDLLHGIMLVSACDASNVAAECVAGSVDSFMNELNSYIKKNGIEDTYLCNPHGLHMPEHVSTAYDVSKMTKLAIKNEDFFKIFTCKFYIRPKTNKQNKKEIVTNNKQLKPTEHFYKYAIGAKTGYHAKAKYNLMSVAKKDDRTLIAVVLGCSNSDVRFEDTKKL</sequence>
<dbReference type="Gene3D" id="3.40.710.10">
    <property type="entry name" value="DD-peptidase/beta-lactamase superfamily"/>
    <property type="match status" value="1"/>
</dbReference>
<dbReference type="GO" id="GO:0009002">
    <property type="term" value="F:serine-type D-Ala-D-Ala carboxypeptidase activity"/>
    <property type="evidence" value="ECO:0007669"/>
    <property type="project" value="InterPro"/>
</dbReference>
<proteinExistence type="predicted"/>
<dbReference type="Pfam" id="PF00768">
    <property type="entry name" value="Peptidase_S11"/>
    <property type="match status" value="1"/>
</dbReference>
<dbReference type="InterPro" id="IPR001967">
    <property type="entry name" value="Peptidase_S11_N"/>
</dbReference>
<dbReference type="EMBL" id="LAZR01016322">
    <property type="protein sequence ID" value="KKM05017.1"/>
    <property type="molecule type" value="Genomic_DNA"/>
</dbReference>
<dbReference type="GO" id="GO:0006508">
    <property type="term" value="P:proteolysis"/>
    <property type="evidence" value="ECO:0007669"/>
    <property type="project" value="InterPro"/>
</dbReference>
<dbReference type="AlphaFoldDB" id="A0A0F9HP34"/>